<organism evidence="2 3">
    <name type="scientific">Rhizobium phage Paso</name>
    <dbReference type="NCBI Taxonomy" id="2767574"/>
    <lineage>
        <taxon>Viruses</taxon>
        <taxon>Duplodnaviria</taxon>
        <taxon>Heunggongvirae</taxon>
        <taxon>Uroviricota</taxon>
        <taxon>Caudoviricetes</taxon>
        <taxon>Autographivirales</taxon>
        <taxon>Dunnvirinae</taxon>
        <taxon>Pasovirus</taxon>
        <taxon>Pasovirus paso</taxon>
    </lineage>
</organism>
<accession>A0A7L8G5X8</accession>
<protein>
    <submittedName>
        <fullName evidence="2">Uncharacterized protein</fullName>
    </submittedName>
</protein>
<feature type="region of interest" description="Disordered" evidence="1">
    <location>
        <begin position="58"/>
        <end position="82"/>
    </location>
</feature>
<sequence>MSDIQTGSLRLVSQDAIDWLEKAYPAPVIEANTSEAEIKWAAAQHAVVENLKAWAGKKQTVGPTGSQPGRPTATGAIVRMGS</sequence>
<evidence type="ECO:0000313" key="3">
    <source>
        <dbReference type="Proteomes" id="UP000516513"/>
    </source>
</evidence>
<proteinExistence type="predicted"/>
<evidence type="ECO:0000313" key="2">
    <source>
        <dbReference type="EMBL" id="QOE32151.1"/>
    </source>
</evidence>
<keyword evidence="3" id="KW-1185">Reference proteome</keyword>
<gene>
    <name evidence="2" type="ORF">CPT_Paso_034</name>
</gene>
<dbReference type="EMBL" id="MT708546">
    <property type="protein sequence ID" value="QOE32151.1"/>
    <property type="molecule type" value="Genomic_DNA"/>
</dbReference>
<dbReference type="Proteomes" id="UP000516513">
    <property type="component" value="Segment"/>
</dbReference>
<name>A0A7L8G5X8_9CAUD</name>
<evidence type="ECO:0000256" key="1">
    <source>
        <dbReference type="SAM" id="MobiDB-lite"/>
    </source>
</evidence>
<reference evidence="2 3" key="1">
    <citation type="submission" date="2020-07" db="EMBL/GenBank/DDBJ databases">
        <title>Complete genome sequence of Rhizobium japonicum phage Paso.</title>
        <authorList>
            <person name="McBee D.B."/>
            <person name="Ravindran A."/>
            <person name="Newkirk H."/>
            <person name="Gonzalez C."/>
            <person name="Young R."/>
            <person name="Liu M."/>
        </authorList>
    </citation>
    <scope>NUCLEOTIDE SEQUENCE [LARGE SCALE GENOMIC DNA]</scope>
</reference>